<evidence type="ECO:0000256" key="1">
    <source>
        <dbReference type="SAM" id="MobiDB-lite"/>
    </source>
</evidence>
<name>A0A8S4A6E3_9EUPU</name>
<dbReference type="AlphaFoldDB" id="A0A8S4A6E3"/>
<feature type="region of interest" description="Disordered" evidence="1">
    <location>
        <begin position="1"/>
        <end position="25"/>
    </location>
</feature>
<dbReference type="OrthoDB" id="10667861at2759"/>
<feature type="compositionally biased region" description="Polar residues" evidence="1">
    <location>
        <begin position="236"/>
        <end position="245"/>
    </location>
</feature>
<feature type="compositionally biased region" description="Polar residues" evidence="1">
    <location>
        <begin position="53"/>
        <end position="64"/>
    </location>
</feature>
<feature type="region of interest" description="Disordered" evidence="1">
    <location>
        <begin position="45"/>
        <end position="66"/>
    </location>
</feature>
<dbReference type="Proteomes" id="UP000678393">
    <property type="component" value="Unassembled WGS sequence"/>
</dbReference>
<comment type="caution">
    <text evidence="2">The sequence shown here is derived from an EMBL/GenBank/DDBJ whole genome shotgun (WGS) entry which is preliminary data.</text>
</comment>
<gene>
    <name evidence="2" type="ORF">CUNI_LOCUS21376</name>
</gene>
<feature type="compositionally biased region" description="Basic residues" evidence="1">
    <location>
        <begin position="209"/>
        <end position="221"/>
    </location>
</feature>
<protein>
    <submittedName>
        <fullName evidence="2">Uncharacterized protein</fullName>
    </submittedName>
</protein>
<accession>A0A8S4A6E3</accession>
<keyword evidence="3" id="KW-1185">Reference proteome</keyword>
<feature type="compositionally biased region" description="Polar residues" evidence="1">
    <location>
        <begin position="275"/>
        <end position="285"/>
    </location>
</feature>
<evidence type="ECO:0000313" key="2">
    <source>
        <dbReference type="EMBL" id="CAG5135818.1"/>
    </source>
</evidence>
<reference evidence="2" key="1">
    <citation type="submission" date="2021-04" db="EMBL/GenBank/DDBJ databases">
        <authorList>
            <consortium name="Molecular Ecology Group"/>
        </authorList>
    </citation>
    <scope>NUCLEOTIDE SEQUENCE</scope>
</reference>
<dbReference type="EMBL" id="CAJHNH020008459">
    <property type="protein sequence ID" value="CAG5135818.1"/>
    <property type="molecule type" value="Genomic_DNA"/>
</dbReference>
<feature type="compositionally biased region" description="Polar residues" evidence="1">
    <location>
        <begin position="1"/>
        <end position="12"/>
    </location>
</feature>
<evidence type="ECO:0000313" key="3">
    <source>
        <dbReference type="Proteomes" id="UP000678393"/>
    </source>
</evidence>
<organism evidence="2 3">
    <name type="scientific">Candidula unifasciata</name>
    <dbReference type="NCBI Taxonomy" id="100452"/>
    <lineage>
        <taxon>Eukaryota</taxon>
        <taxon>Metazoa</taxon>
        <taxon>Spiralia</taxon>
        <taxon>Lophotrochozoa</taxon>
        <taxon>Mollusca</taxon>
        <taxon>Gastropoda</taxon>
        <taxon>Heterobranchia</taxon>
        <taxon>Euthyneura</taxon>
        <taxon>Panpulmonata</taxon>
        <taxon>Eupulmonata</taxon>
        <taxon>Stylommatophora</taxon>
        <taxon>Helicina</taxon>
        <taxon>Helicoidea</taxon>
        <taxon>Geomitridae</taxon>
        <taxon>Candidula</taxon>
    </lineage>
</organism>
<proteinExistence type="predicted"/>
<sequence length="317" mass="34936">IVSSSNLNSVTTPKRKSEIEDSNKVFTQSAKAKQIQRLADTGQLYKNEPGLTDASTMPANPSRQSYDDRTVINANTRSIAALAAKKRYQATTVSGANERFGARPLYRPQPHIDDSNFDDFGSILTPSRLAQHNRNMEDSSFGFGIGDDALEKVSVFTDQSLPPLRTIGGIGSRHILEQEEARRAAVRYNGNSNSNGSHLEKSRNQTRTTSKRQRSKQRRKLSTTNGLRLKADDASTVRSITPNTVHSDKNKRISNTSSTRKNKKSFSQVPVAVHNSDNSGVSTPQREQRTSKVLPSIPQYRKGDITVTGTATNAAKY</sequence>
<feature type="region of interest" description="Disordered" evidence="1">
    <location>
        <begin position="188"/>
        <end position="296"/>
    </location>
</feature>
<feature type="non-terminal residue" evidence="2">
    <location>
        <position position="1"/>
    </location>
</feature>